<proteinExistence type="predicted"/>
<dbReference type="RefSeq" id="YP_009799097.1">
    <property type="nucleotide sequence ID" value="NC_047935.1"/>
</dbReference>
<keyword evidence="2" id="KW-1185">Reference proteome</keyword>
<accession>A0A2D0PE99</accession>
<name>A0A2D0PE99_9CAUD</name>
<dbReference type="Proteomes" id="UP000241875">
    <property type="component" value="Segment"/>
</dbReference>
<dbReference type="GeneID" id="54989577"/>
<reference evidence="1" key="1">
    <citation type="submission" date="2017-10" db="EMBL/GenBank/DDBJ databases">
        <authorList>
            <person name="Banno H."/>
            <person name="Chua N.-H."/>
        </authorList>
    </citation>
    <scope>NUCLEOTIDE SEQUENCE [LARGE SCALE GENOMIC DNA]</scope>
</reference>
<dbReference type="EMBL" id="LT961845">
    <property type="protein sequence ID" value="SOO46805.1"/>
    <property type="molecule type" value="Genomic_DNA"/>
</dbReference>
<evidence type="ECO:0000313" key="1">
    <source>
        <dbReference type="EMBL" id="SOO46805.1"/>
    </source>
</evidence>
<dbReference type="KEGG" id="vg:54989577"/>
<sequence length="38" mass="4901">MNQREISDRYCQDTWEELHEKELELFRKRLYADFDHKK</sequence>
<gene>
    <name evidence="1" type="primary">g017</name>
</gene>
<protein>
    <submittedName>
        <fullName evidence="1">Uncharacterized protein</fullName>
    </submittedName>
</protein>
<organism evidence="1 2">
    <name type="scientific">Yersinia phage fPS-59</name>
    <dbReference type="NCBI Taxonomy" id="2052754"/>
    <lineage>
        <taxon>Viruses</taxon>
        <taxon>Duplodnaviria</taxon>
        <taxon>Heunggongvirae</taxon>
        <taxon>Uroviricota</taxon>
        <taxon>Caudoviricetes</taxon>
        <taxon>Autographivirales</taxon>
        <taxon>Autotranscriptaviridae</taxon>
        <taxon>Studiervirinae</taxon>
        <taxon>Helsettvirus</taxon>
        <taxon>Helsettvirus fPS59</taxon>
    </lineage>
</organism>
<evidence type="ECO:0000313" key="2">
    <source>
        <dbReference type="Proteomes" id="UP000241875"/>
    </source>
</evidence>